<proteinExistence type="predicted"/>
<dbReference type="EMBL" id="FCOW01000049">
    <property type="protein sequence ID" value="CVK21832.1"/>
    <property type="molecule type" value="Genomic_DNA"/>
</dbReference>
<protein>
    <submittedName>
        <fullName evidence="1">Uncharacterized protein</fullName>
    </submittedName>
</protein>
<evidence type="ECO:0000313" key="2">
    <source>
        <dbReference type="Proteomes" id="UP000245702"/>
    </source>
</evidence>
<gene>
    <name evidence="1" type="ORF">SSPH_04550</name>
</gene>
<organism evidence="1 2">
    <name type="scientific">Sporomusa sphaeroides DSM 2875</name>
    <dbReference type="NCBI Taxonomy" id="1337886"/>
    <lineage>
        <taxon>Bacteria</taxon>
        <taxon>Bacillati</taxon>
        <taxon>Bacillota</taxon>
        <taxon>Negativicutes</taxon>
        <taxon>Selenomonadales</taxon>
        <taxon>Sporomusaceae</taxon>
        <taxon>Sporomusa</taxon>
    </lineage>
</organism>
<sequence length="36" mass="3825">MGTGHRGTQGTQDTGDVPYLTTIVITPRDIPVARSI</sequence>
<reference evidence="1 2" key="1">
    <citation type="submission" date="2016-01" db="EMBL/GenBank/DDBJ databases">
        <authorList>
            <person name="Brown R."/>
        </authorList>
    </citation>
    <scope>NUCLEOTIDE SEQUENCE [LARGE SCALE GENOMIC DNA]</scope>
    <source>
        <strain evidence="1">Sporomusa sphaeroides DSM 2875</strain>
    </source>
</reference>
<evidence type="ECO:0000313" key="1">
    <source>
        <dbReference type="EMBL" id="CVK21832.1"/>
    </source>
</evidence>
<keyword evidence="2" id="KW-1185">Reference proteome</keyword>
<dbReference type="Proteomes" id="UP000245702">
    <property type="component" value="Unassembled WGS sequence"/>
</dbReference>
<comment type="caution">
    <text evidence="1">The sequence shown here is derived from an EMBL/GenBank/DDBJ whole genome shotgun (WGS) entry which is preliminary data.</text>
</comment>
<name>A0ABM9WAC5_9FIRM</name>
<accession>A0ABM9WAC5</accession>